<dbReference type="eggNOG" id="ENOG502S84H">
    <property type="taxonomic scope" value="Eukaryota"/>
</dbReference>
<feature type="transmembrane region" description="Helical" evidence="1">
    <location>
        <begin position="93"/>
        <end position="118"/>
    </location>
</feature>
<dbReference type="HOGENOM" id="CLU_119611_0_0_1"/>
<keyword evidence="1" id="KW-0812">Transmembrane</keyword>
<dbReference type="OMA" id="PADIWEP"/>
<reference evidence="3" key="2">
    <citation type="submission" date="2013-04" db="EMBL/GenBank/DDBJ databases">
        <title>Genomic mechanisms accounting for the adaptation to parasitism in nematode-trapping fungi.</title>
        <authorList>
            <person name="Ahren D.G."/>
        </authorList>
    </citation>
    <scope>NUCLEOTIDE SEQUENCE [LARGE SCALE GENOMIC DNA]</scope>
    <source>
        <strain evidence="3">CBS 200.50</strain>
    </source>
</reference>
<sequence>MTSAQVITTQAATTVATKSEIVVEESSTMAAVLRVDPQVETSVNDFQTFISFVFSISIFGASTFAIILGEMTDPADIWKPDSPPFSLPQVRNFLAISWLCFILSIAVAAYSSSILTIFRQRANHIYEKSWYKTWDVYGLIASAILHLLLVMAFLFLSVALVAYVGTVGWVAVGFSAGAGVFVLGLTAYQCM</sequence>
<comment type="caution">
    <text evidence="2">The sequence shown here is derived from an EMBL/GenBank/DDBJ whole genome shotgun (WGS) entry which is preliminary data.</text>
</comment>
<dbReference type="AlphaFoldDB" id="S8A7G6"/>
<feature type="transmembrane region" description="Helical" evidence="1">
    <location>
        <begin position="49"/>
        <end position="69"/>
    </location>
</feature>
<dbReference type="Proteomes" id="UP000015100">
    <property type="component" value="Unassembled WGS sequence"/>
</dbReference>
<gene>
    <name evidence="2" type="ORF">H072_7328</name>
</gene>
<keyword evidence="3" id="KW-1185">Reference proteome</keyword>
<proteinExistence type="predicted"/>
<name>S8A7G6_DACHA</name>
<evidence type="ECO:0000313" key="3">
    <source>
        <dbReference type="Proteomes" id="UP000015100"/>
    </source>
</evidence>
<dbReference type="EMBL" id="AQGS01000514">
    <property type="protein sequence ID" value="EPS38930.1"/>
    <property type="molecule type" value="Genomic_DNA"/>
</dbReference>
<feature type="transmembrane region" description="Helical" evidence="1">
    <location>
        <begin position="169"/>
        <end position="188"/>
    </location>
</feature>
<keyword evidence="1" id="KW-0472">Membrane</keyword>
<organism evidence="2 3">
    <name type="scientific">Dactylellina haptotyla (strain CBS 200.50)</name>
    <name type="common">Nematode-trapping fungus</name>
    <name type="synonym">Monacrosporium haptotylum</name>
    <dbReference type="NCBI Taxonomy" id="1284197"/>
    <lineage>
        <taxon>Eukaryota</taxon>
        <taxon>Fungi</taxon>
        <taxon>Dikarya</taxon>
        <taxon>Ascomycota</taxon>
        <taxon>Pezizomycotina</taxon>
        <taxon>Orbiliomycetes</taxon>
        <taxon>Orbiliales</taxon>
        <taxon>Orbiliaceae</taxon>
        <taxon>Dactylellina</taxon>
    </lineage>
</organism>
<feature type="transmembrane region" description="Helical" evidence="1">
    <location>
        <begin position="139"/>
        <end position="163"/>
    </location>
</feature>
<evidence type="ECO:0000256" key="1">
    <source>
        <dbReference type="SAM" id="Phobius"/>
    </source>
</evidence>
<evidence type="ECO:0000313" key="2">
    <source>
        <dbReference type="EMBL" id="EPS38930.1"/>
    </source>
</evidence>
<keyword evidence="1" id="KW-1133">Transmembrane helix</keyword>
<accession>S8A7G6</accession>
<protein>
    <submittedName>
        <fullName evidence="2">Uncharacterized protein</fullName>
    </submittedName>
</protein>
<reference evidence="2 3" key="1">
    <citation type="journal article" date="2013" name="PLoS Genet.">
        <title>Genomic mechanisms accounting for the adaptation to parasitism in nematode-trapping fungi.</title>
        <authorList>
            <person name="Meerupati T."/>
            <person name="Andersson K.M."/>
            <person name="Friman E."/>
            <person name="Kumar D."/>
            <person name="Tunlid A."/>
            <person name="Ahren D."/>
        </authorList>
    </citation>
    <scope>NUCLEOTIDE SEQUENCE [LARGE SCALE GENOMIC DNA]</scope>
    <source>
        <strain evidence="2 3">CBS 200.50</strain>
    </source>
</reference>
<dbReference type="OrthoDB" id="3599804at2759"/>